<dbReference type="Proteomes" id="UP000435423">
    <property type="component" value="Unassembled WGS sequence"/>
</dbReference>
<dbReference type="EMBL" id="WUBJ01000003">
    <property type="protein sequence ID" value="MWV55930.1"/>
    <property type="molecule type" value="Genomic_DNA"/>
</dbReference>
<evidence type="ECO:0000313" key="2">
    <source>
        <dbReference type="EMBL" id="MWV55930.1"/>
    </source>
</evidence>
<comment type="caution">
    <text evidence="2">The sequence shown here is derived from an EMBL/GenBank/DDBJ whole genome shotgun (WGS) entry which is preliminary data.</text>
</comment>
<dbReference type="AlphaFoldDB" id="A0A6I4RDP7"/>
<feature type="transmembrane region" description="Helical" evidence="1">
    <location>
        <begin position="148"/>
        <end position="173"/>
    </location>
</feature>
<dbReference type="RefSeq" id="WP_160463174.1">
    <property type="nucleotide sequence ID" value="NZ_JABFQT010000003.1"/>
</dbReference>
<feature type="transmembrane region" description="Helical" evidence="1">
    <location>
        <begin position="194"/>
        <end position="212"/>
    </location>
</feature>
<sequence>MRKKRLLSATFEQSKKVVSKKILTEEGAQIGVLSSMKFSQRLSGLIILLLFIIGYGIGISLPESLLSSIEESVILSGVTAQSIVTIGTIFRIPLLALMYCSIVMIIINILPKKNYAHQLLYGTITLIAFVITVFLMLFPFSIGLTVGAFGWIGFALQLLVCIYLWQSLVLSSVNQLKQQLYKEAPAGKDWGDRLMVLIKKYGGILLLLSIINRWTFNFGEVTKGRPDIFSFLYGWAFLLVASLMIFMMSMTLKNFVAAFYFFKYQKEYRQFFNVTNEQWYGKWRGKKMDKKKQKEK</sequence>
<proteinExistence type="predicted"/>
<protein>
    <recommendedName>
        <fullName evidence="4">Beta-carotene 15,15'-monooxygenase</fullName>
    </recommendedName>
</protein>
<evidence type="ECO:0000313" key="3">
    <source>
        <dbReference type="Proteomes" id="UP000435423"/>
    </source>
</evidence>
<feature type="transmembrane region" description="Helical" evidence="1">
    <location>
        <begin position="232"/>
        <end position="262"/>
    </location>
</feature>
<accession>A0A6I4RDP7</accession>
<keyword evidence="1" id="KW-0812">Transmembrane</keyword>
<reference evidence="2 3" key="1">
    <citation type="submission" date="2019-10" db="EMBL/GenBank/DDBJ databases">
        <title>Streptococcis sp, isolated from the respiratory tract of Marmot.</title>
        <authorList>
            <person name="Zhang G."/>
        </authorList>
    </citation>
    <scope>NUCLEOTIDE SEQUENCE [LARGE SCALE GENOMIC DNA]</scope>
    <source>
        <strain evidence="3">zg-70</strain>
    </source>
</reference>
<organism evidence="2 3">
    <name type="scientific">Streptococcus zhangguiae</name>
    <dbReference type="NCBI Taxonomy" id="2664091"/>
    <lineage>
        <taxon>Bacteria</taxon>
        <taxon>Bacillati</taxon>
        <taxon>Bacillota</taxon>
        <taxon>Bacilli</taxon>
        <taxon>Lactobacillales</taxon>
        <taxon>Streptococcaceae</taxon>
        <taxon>Streptococcus</taxon>
    </lineage>
</organism>
<feature type="transmembrane region" description="Helical" evidence="1">
    <location>
        <begin position="42"/>
        <end position="62"/>
    </location>
</feature>
<evidence type="ECO:0008006" key="4">
    <source>
        <dbReference type="Google" id="ProtNLM"/>
    </source>
</evidence>
<evidence type="ECO:0000256" key="1">
    <source>
        <dbReference type="SAM" id="Phobius"/>
    </source>
</evidence>
<feature type="transmembrane region" description="Helical" evidence="1">
    <location>
        <begin position="82"/>
        <end position="107"/>
    </location>
</feature>
<feature type="transmembrane region" description="Helical" evidence="1">
    <location>
        <begin position="119"/>
        <end position="142"/>
    </location>
</feature>
<keyword evidence="1" id="KW-0472">Membrane</keyword>
<keyword evidence="1" id="KW-1133">Transmembrane helix</keyword>
<gene>
    <name evidence="2" type="ORF">GGH11_02905</name>
</gene>
<name>A0A6I4RDP7_9STRE</name>